<dbReference type="Proteomes" id="UP001208570">
    <property type="component" value="Unassembled WGS sequence"/>
</dbReference>
<keyword evidence="4" id="KW-1185">Reference proteome</keyword>
<proteinExistence type="predicted"/>
<evidence type="ECO:0000256" key="1">
    <source>
        <dbReference type="SAM" id="MobiDB-lite"/>
    </source>
</evidence>
<sequence>MKTNANLAGWLGISACLLCLRTSLEDFFVASEVIWRCPDFNLLHCKQIPSNCASFRMIYIRHGDLECPGCLICADRSKVDGYKSPPIENEVVPMLNLKREKKRKMKERERRRRQRKKLKLRRKKRRERKERKRRRKKLKKLERALRKSNAIITNT</sequence>
<accession>A0AAD9J8Z7</accession>
<feature type="compositionally biased region" description="Basic residues" evidence="1">
    <location>
        <begin position="99"/>
        <end position="139"/>
    </location>
</feature>
<dbReference type="EMBL" id="JAODUP010000512">
    <property type="protein sequence ID" value="KAK2148161.1"/>
    <property type="molecule type" value="Genomic_DNA"/>
</dbReference>
<evidence type="ECO:0000313" key="3">
    <source>
        <dbReference type="EMBL" id="KAK2148161.1"/>
    </source>
</evidence>
<evidence type="ECO:0008006" key="5">
    <source>
        <dbReference type="Google" id="ProtNLM"/>
    </source>
</evidence>
<evidence type="ECO:0000313" key="4">
    <source>
        <dbReference type="Proteomes" id="UP001208570"/>
    </source>
</evidence>
<gene>
    <name evidence="3" type="ORF">LSH36_512g03068</name>
</gene>
<reference evidence="3" key="1">
    <citation type="journal article" date="2023" name="Mol. Biol. Evol.">
        <title>Third-Generation Sequencing Reveals the Adaptive Role of the Epigenome in Three Deep-Sea Polychaetes.</title>
        <authorList>
            <person name="Perez M."/>
            <person name="Aroh O."/>
            <person name="Sun Y."/>
            <person name="Lan Y."/>
            <person name="Juniper S.K."/>
            <person name="Young C.R."/>
            <person name="Angers B."/>
            <person name="Qian P.Y."/>
        </authorList>
    </citation>
    <scope>NUCLEOTIDE SEQUENCE</scope>
    <source>
        <strain evidence="3">P08H-3</strain>
    </source>
</reference>
<protein>
    <recommendedName>
        <fullName evidence="5">Secreted protein</fullName>
    </recommendedName>
</protein>
<keyword evidence="2" id="KW-0732">Signal</keyword>
<feature type="signal peptide" evidence="2">
    <location>
        <begin position="1"/>
        <end position="25"/>
    </location>
</feature>
<dbReference type="PROSITE" id="PS51257">
    <property type="entry name" value="PROKAR_LIPOPROTEIN"/>
    <property type="match status" value="1"/>
</dbReference>
<comment type="caution">
    <text evidence="3">The sequence shown here is derived from an EMBL/GenBank/DDBJ whole genome shotgun (WGS) entry which is preliminary data.</text>
</comment>
<name>A0AAD9J8Z7_9ANNE</name>
<feature type="region of interest" description="Disordered" evidence="1">
    <location>
        <begin position="93"/>
        <end position="139"/>
    </location>
</feature>
<evidence type="ECO:0000256" key="2">
    <source>
        <dbReference type="SAM" id="SignalP"/>
    </source>
</evidence>
<organism evidence="3 4">
    <name type="scientific">Paralvinella palmiformis</name>
    <dbReference type="NCBI Taxonomy" id="53620"/>
    <lineage>
        <taxon>Eukaryota</taxon>
        <taxon>Metazoa</taxon>
        <taxon>Spiralia</taxon>
        <taxon>Lophotrochozoa</taxon>
        <taxon>Annelida</taxon>
        <taxon>Polychaeta</taxon>
        <taxon>Sedentaria</taxon>
        <taxon>Canalipalpata</taxon>
        <taxon>Terebellida</taxon>
        <taxon>Terebelliformia</taxon>
        <taxon>Alvinellidae</taxon>
        <taxon>Paralvinella</taxon>
    </lineage>
</organism>
<dbReference type="AlphaFoldDB" id="A0AAD9J8Z7"/>
<feature type="chain" id="PRO_5042038532" description="Secreted protein" evidence="2">
    <location>
        <begin position="26"/>
        <end position="155"/>
    </location>
</feature>